<name>A0A645E8J1_9ZZZZ</name>
<gene>
    <name evidence="1" type="ORF">SDC9_144918</name>
</gene>
<dbReference type="EMBL" id="VSSQ01043968">
    <property type="protein sequence ID" value="MPM97741.1"/>
    <property type="molecule type" value="Genomic_DNA"/>
</dbReference>
<accession>A0A645E8J1</accession>
<protein>
    <submittedName>
        <fullName evidence="1">Uncharacterized protein</fullName>
    </submittedName>
</protein>
<organism evidence="1">
    <name type="scientific">bioreactor metagenome</name>
    <dbReference type="NCBI Taxonomy" id="1076179"/>
    <lineage>
        <taxon>unclassified sequences</taxon>
        <taxon>metagenomes</taxon>
        <taxon>ecological metagenomes</taxon>
    </lineage>
</organism>
<sequence>MIEDVLAVLEMVVEGALRHARALHDHGYGGVLVTYVAHNFGGGLEQSFTNEPAALGPAFSIAPVLGLRGGVGLDTWCRP</sequence>
<comment type="caution">
    <text evidence="1">The sequence shown here is derived from an EMBL/GenBank/DDBJ whole genome shotgun (WGS) entry which is preliminary data.</text>
</comment>
<reference evidence="1" key="1">
    <citation type="submission" date="2019-08" db="EMBL/GenBank/DDBJ databases">
        <authorList>
            <person name="Kucharzyk K."/>
            <person name="Murdoch R.W."/>
            <person name="Higgins S."/>
            <person name="Loffler F."/>
        </authorList>
    </citation>
    <scope>NUCLEOTIDE SEQUENCE</scope>
</reference>
<dbReference type="AlphaFoldDB" id="A0A645E8J1"/>
<proteinExistence type="predicted"/>
<evidence type="ECO:0000313" key="1">
    <source>
        <dbReference type="EMBL" id="MPM97741.1"/>
    </source>
</evidence>